<dbReference type="InterPro" id="IPR054351">
    <property type="entry name" value="NADH_UbQ_OxRdtase_ferredoxin"/>
</dbReference>
<accession>X1SJ29</accession>
<dbReference type="EMBL" id="BARW01004903">
    <property type="protein sequence ID" value="GAI67789.1"/>
    <property type="molecule type" value="Genomic_DNA"/>
</dbReference>
<dbReference type="Gene3D" id="3.30.70.20">
    <property type="match status" value="1"/>
</dbReference>
<feature type="domain" description="4Fe-4S ferredoxin-type" evidence="6">
    <location>
        <begin position="38"/>
        <end position="71"/>
    </location>
</feature>
<dbReference type="InterPro" id="IPR017900">
    <property type="entry name" value="4Fe4S_Fe_S_CS"/>
</dbReference>
<name>X1SJ29_9ZZZZ</name>
<evidence type="ECO:0000256" key="1">
    <source>
        <dbReference type="ARBA" id="ARBA00022485"/>
    </source>
</evidence>
<keyword evidence="5" id="KW-0411">Iron-sulfur</keyword>
<proteinExistence type="predicted"/>
<evidence type="ECO:0000256" key="2">
    <source>
        <dbReference type="ARBA" id="ARBA00022723"/>
    </source>
</evidence>
<dbReference type="GO" id="GO:0051539">
    <property type="term" value="F:4 iron, 4 sulfur cluster binding"/>
    <property type="evidence" value="ECO:0007669"/>
    <property type="project" value="UniProtKB-KW"/>
</dbReference>
<feature type="non-terminal residue" evidence="7">
    <location>
        <position position="1"/>
    </location>
</feature>
<dbReference type="InterPro" id="IPR006963">
    <property type="entry name" value="Mopterin_OxRdtase_4Fe-4S_dom"/>
</dbReference>
<keyword evidence="2" id="KW-0479">Metal-binding</keyword>
<dbReference type="Pfam" id="PF04879">
    <property type="entry name" value="Molybdop_Fe4S4"/>
    <property type="match status" value="1"/>
</dbReference>
<keyword evidence="4" id="KW-0408">Iron</keyword>
<evidence type="ECO:0000256" key="5">
    <source>
        <dbReference type="ARBA" id="ARBA00023014"/>
    </source>
</evidence>
<comment type="caution">
    <text evidence="7">The sequence shown here is derived from an EMBL/GenBank/DDBJ whole genome shotgun (WGS) entry which is preliminary data.</text>
</comment>
<dbReference type="GO" id="GO:0046872">
    <property type="term" value="F:metal ion binding"/>
    <property type="evidence" value="ECO:0007669"/>
    <property type="project" value="UniProtKB-KW"/>
</dbReference>
<feature type="domain" description="4Fe-4S ferredoxin-type" evidence="6">
    <location>
        <begin position="79"/>
        <end position="110"/>
    </location>
</feature>
<dbReference type="GO" id="GO:0016491">
    <property type="term" value="F:oxidoreductase activity"/>
    <property type="evidence" value="ECO:0007669"/>
    <property type="project" value="InterPro"/>
</dbReference>
<dbReference type="Gene3D" id="3.30.200.210">
    <property type="match status" value="1"/>
</dbReference>
<sequence length="263" mass="29589">SCSNREPCELRKLAEEYKVDDLELPIIYQNLPLERMDPFMDRDYNLCILCGRCVRICKKIHKKGTIDFINRGKDTRIGTAFLRNYVEAGCRFCGACIDICPTGALSDRFAKWHGEADRTVETTCDICPAGCPVRLKMKNGRVIGAESTAFTDEARLCAIGRFILPQVYEEPDHLNAAVQKIVRLSSGHLIQNIISDIERKMGTSRKKADIISALGTILDKKNEKHEETPVVTGDRLFKIVSKTEIVPNTHMIEVFAPDIAKKC</sequence>
<reference evidence="7" key="1">
    <citation type="journal article" date="2014" name="Front. Microbiol.">
        <title>High frequency of phylogenetically diverse reductive dehalogenase-homologous genes in deep subseafloor sedimentary metagenomes.</title>
        <authorList>
            <person name="Kawai M."/>
            <person name="Futagami T."/>
            <person name="Toyoda A."/>
            <person name="Takaki Y."/>
            <person name="Nishi S."/>
            <person name="Hori S."/>
            <person name="Arai W."/>
            <person name="Tsubouchi T."/>
            <person name="Morono Y."/>
            <person name="Uchiyama I."/>
            <person name="Ito T."/>
            <person name="Fujiyama A."/>
            <person name="Inagaki F."/>
            <person name="Takami H."/>
        </authorList>
    </citation>
    <scope>NUCLEOTIDE SEQUENCE</scope>
    <source>
        <strain evidence="7">Expedition CK06-06</strain>
    </source>
</reference>
<dbReference type="FunFam" id="3.30.70.20:FF:000035">
    <property type="entry name" value="Iron hydrogenase 1"/>
    <property type="match status" value="1"/>
</dbReference>
<evidence type="ECO:0000313" key="7">
    <source>
        <dbReference type="EMBL" id="GAI67789.1"/>
    </source>
</evidence>
<dbReference type="SUPFAM" id="SSF53706">
    <property type="entry name" value="Formate dehydrogenase/DMSO reductase, domains 1-3"/>
    <property type="match status" value="1"/>
</dbReference>
<organism evidence="7">
    <name type="scientific">marine sediment metagenome</name>
    <dbReference type="NCBI Taxonomy" id="412755"/>
    <lineage>
        <taxon>unclassified sequences</taxon>
        <taxon>metagenomes</taxon>
        <taxon>ecological metagenomes</taxon>
    </lineage>
</organism>
<dbReference type="CDD" id="cd00368">
    <property type="entry name" value="Molybdopterin-Binding"/>
    <property type="match status" value="1"/>
</dbReference>
<evidence type="ECO:0000256" key="3">
    <source>
        <dbReference type="ARBA" id="ARBA00022737"/>
    </source>
</evidence>
<feature type="non-terminal residue" evidence="7">
    <location>
        <position position="263"/>
    </location>
</feature>
<dbReference type="InterPro" id="IPR017896">
    <property type="entry name" value="4Fe4S_Fe-S-bd"/>
</dbReference>
<dbReference type="SMART" id="SM00926">
    <property type="entry name" value="Molybdop_Fe4S4"/>
    <property type="match status" value="1"/>
</dbReference>
<evidence type="ECO:0000256" key="4">
    <source>
        <dbReference type="ARBA" id="ARBA00023004"/>
    </source>
</evidence>
<dbReference type="Pfam" id="PF22117">
    <property type="entry name" value="Fer4_Nqo3"/>
    <property type="match status" value="1"/>
</dbReference>
<keyword evidence="1" id="KW-0004">4Fe-4S</keyword>
<dbReference type="PROSITE" id="PS51379">
    <property type="entry name" value="4FE4S_FER_2"/>
    <property type="match status" value="2"/>
</dbReference>
<dbReference type="AlphaFoldDB" id="X1SJ29"/>
<protein>
    <recommendedName>
        <fullName evidence="6">4Fe-4S ferredoxin-type domain-containing protein</fullName>
    </recommendedName>
</protein>
<dbReference type="SUPFAM" id="SSF54862">
    <property type="entry name" value="4Fe-4S ferredoxins"/>
    <property type="match status" value="1"/>
</dbReference>
<dbReference type="PROSITE" id="PS00198">
    <property type="entry name" value="4FE4S_FER_1"/>
    <property type="match status" value="1"/>
</dbReference>
<evidence type="ECO:0000259" key="6">
    <source>
        <dbReference type="PROSITE" id="PS51379"/>
    </source>
</evidence>
<keyword evidence="3" id="KW-0677">Repeat</keyword>
<gene>
    <name evidence="7" type="ORF">S12H4_11098</name>
</gene>